<reference evidence="3 4" key="1">
    <citation type="journal article" date="2018" name="BMC Genomics">
        <title>Genomic comparison of Trypanosoma conorhini and Trypanosoma rangeli to Trypanosoma cruzi strains of high and low virulence.</title>
        <authorList>
            <person name="Bradwell K.R."/>
            <person name="Koparde V.N."/>
            <person name="Matveyev A.V."/>
            <person name="Serrano M.G."/>
            <person name="Alves J.M."/>
            <person name="Parikh H."/>
            <person name="Huang B."/>
            <person name="Lee V."/>
            <person name="Espinosa-Alvarez O."/>
            <person name="Ortiz P.A."/>
            <person name="Costa-Martins A.G."/>
            <person name="Teixeira M.M."/>
            <person name="Buck G.A."/>
        </authorList>
    </citation>
    <scope>NUCLEOTIDE SEQUENCE [LARGE SCALE GENOMIC DNA]</scope>
    <source>
        <strain evidence="3 4">025E</strain>
    </source>
</reference>
<feature type="compositionally biased region" description="Low complexity" evidence="2">
    <location>
        <begin position="180"/>
        <end position="192"/>
    </location>
</feature>
<proteinExistence type="predicted"/>
<dbReference type="InterPro" id="IPR048732">
    <property type="entry name" value="CFA69"/>
</dbReference>
<gene>
    <name evidence="3" type="ORF">Tco025E_07756</name>
</gene>
<evidence type="ECO:0000313" key="4">
    <source>
        <dbReference type="Proteomes" id="UP000284403"/>
    </source>
</evidence>
<dbReference type="PANTHER" id="PTHR14716">
    <property type="entry name" value="CILIA- AND FLAGELLA-ASSOCIATED PROTEIN 69"/>
    <property type="match status" value="1"/>
</dbReference>
<dbReference type="EMBL" id="MKKU01000632">
    <property type="protein sequence ID" value="RNF05550.1"/>
    <property type="molecule type" value="Genomic_DNA"/>
</dbReference>
<feature type="region of interest" description="Disordered" evidence="2">
    <location>
        <begin position="1136"/>
        <end position="1167"/>
    </location>
</feature>
<evidence type="ECO:0000256" key="1">
    <source>
        <dbReference type="SAM" id="Coils"/>
    </source>
</evidence>
<keyword evidence="1" id="KW-0175">Coiled coil</keyword>
<dbReference type="PANTHER" id="PTHR14716:SF0">
    <property type="entry name" value="CILIA- AND FLAGELLA-ASSOCIATED PROTEIN 69"/>
    <property type="match status" value="1"/>
</dbReference>
<feature type="coiled-coil region" evidence="1">
    <location>
        <begin position="1500"/>
        <end position="1527"/>
    </location>
</feature>
<comment type="caution">
    <text evidence="3">The sequence shown here is derived from an EMBL/GenBank/DDBJ whole genome shotgun (WGS) entry which is preliminary data.</text>
</comment>
<evidence type="ECO:0000313" key="3">
    <source>
        <dbReference type="EMBL" id="RNF05550.1"/>
    </source>
</evidence>
<keyword evidence="4" id="KW-1185">Reference proteome</keyword>
<organism evidence="3 4">
    <name type="scientific">Trypanosoma conorhini</name>
    <dbReference type="NCBI Taxonomy" id="83891"/>
    <lineage>
        <taxon>Eukaryota</taxon>
        <taxon>Discoba</taxon>
        <taxon>Euglenozoa</taxon>
        <taxon>Kinetoplastea</taxon>
        <taxon>Metakinetoplastina</taxon>
        <taxon>Trypanosomatida</taxon>
        <taxon>Trypanosomatidae</taxon>
        <taxon>Trypanosoma</taxon>
    </lineage>
</organism>
<accession>A0A3R7LY06</accession>
<feature type="compositionally biased region" description="Polar residues" evidence="2">
    <location>
        <begin position="1148"/>
        <end position="1164"/>
    </location>
</feature>
<dbReference type="RefSeq" id="XP_029225270.1">
    <property type="nucleotide sequence ID" value="XM_029374615.1"/>
</dbReference>
<protein>
    <submittedName>
        <fullName evidence="3">Uncharacterized protein</fullName>
    </submittedName>
</protein>
<feature type="compositionally biased region" description="Low complexity" evidence="2">
    <location>
        <begin position="330"/>
        <end position="339"/>
    </location>
</feature>
<feature type="region of interest" description="Disordered" evidence="2">
    <location>
        <begin position="180"/>
        <end position="219"/>
    </location>
</feature>
<dbReference type="OrthoDB" id="191673at2759"/>
<evidence type="ECO:0000256" key="2">
    <source>
        <dbReference type="SAM" id="MobiDB-lite"/>
    </source>
</evidence>
<feature type="region of interest" description="Disordered" evidence="2">
    <location>
        <begin position="1406"/>
        <end position="1469"/>
    </location>
</feature>
<feature type="region of interest" description="Disordered" evidence="2">
    <location>
        <begin position="234"/>
        <end position="361"/>
    </location>
</feature>
<name>A0A3R7LY06_9TRYP</name>
<dbReference type="Proteomes" id="UP000284403">
    <property type="component" value="Unassembled WGS sequence"/>
</dbReference>
<feature type="compositionally biased region" description="Low complexity" evidence="2">
    <location>
        <begin position="1435"/>
        <end position="1444"/>
    </location>
</feature>
<dbReference type="GeneID" id="40321367"/>
<sequence length="1781" mass="192143">MRGERDEETRGAGGSSAKVLAREVGPGVVIRASTKQRRHSTRCLPDTAELTVGCAMSEVLHSGSNSHRPTLDAQLYLRRRVAEIVHQIESASSAHHFYRHVVEIDELLRCDAPMGFTPSMVVAGVPDILYMLADAVKRGYLLYPTEVDTGTVRALTPLRRSTVAPASIVPPATAAPLAATAPAAVGPHTAPAAERRERPARRSCTTPKNSARARVKCGADSSETATADLLPFLPPLVRRPVPPPSTAVAPGKNEDEAGPSAGADARRRITARVQPQYNMAGGVSTGKARMGEKSLRPRKHGATKGNASPETDSVRAAEPQPRLGAALDKQQQQQQQQPQLMMRSEEERHDTSPTPPAPMLRDLPSALQALLYHCALPLVCLTLEDQHQRTTAVRLLASAMASILRVTSDSVQLKPMHGIAAEAGAACSNGDVVCSEENEVERDASAPPFNEILCRIRHAALVSLNVLMTHIDAEELTCVNRHFASRDKRKYEEAAVATLPRVLPWKERKQADVVHEQVDEGQVPVTNLPPSASGARMGHVLRLADSCFGAPRTSPREARRQRTVPLSIYNGAVAVDVFRPLIERWTTILRNGVAANALLDSSRQLFRHPALVQAGVLEQGEDENAATAVTLTMEPEADIGPSTKRRKESPCVFVSKTRMEEDDAEEIYLLLRVCLHLSTYKQHARCLIAPDDSSDAACASLPVLLCLTMARCAEGDKCLALCVECLWNLLEVAPEETVTAILRHSVQPAEPAHYEKGRPLSSLSASESLLYCFLQVLLTGHRLRQRELRNDMVVLFMLILKSGTAMLRRRQAALQHSAEAAAYTPLPPVAIHAINVLAATVFDMVCGPELREYGRTAQMTRRPVETFLRYHTVLSPTTRVENVQFKLLGWRMLEAFYEWQNARLVVEHLSRDHGPTASDGAPVDSVDDHCAGYEHADEDNALIFDLCRHGFIHALLLYVDTMCSEEPVVAWSREELLTLQEEAWYVLLGLMDSAVAAAAASAPLQADTGRSEASALALSDAATSSTSDENVMALLPLVKADTQFVAAGGILCAVRYIREVTTRDAEALVSLAVCVLSVLSRCPAHRPELLTATMSTSPSMPSVTESVPLLLVVVTRFIQGFLQQGSRTAALPSLLASSKPLEPPKGSRPSSHTSHSDTIPSTLSGVGDGRLFMRSKATADDPLRCAGAAMETLPTAVEFNFAPEGNRSEKAYFTAGEVEVVIHCLLLLKNIVGGDPADAVTTQRAFLSLGGVPLLLALARISSAALLSTSPPPSKVDGGRNELLLVVLDCFRTFILGNAVAQAQFVQGDGVHVLLSMIAALVGCWQRAAPRDAEAITAGDSSPLAPALTFLADVLHECEEAREAFLQWSTNDLPKSRDTEDDDCTSATQLLLSLWGEEAAAGHLEHTTATALPQRATAREAATEDDDDAADVHSAGEGAVAEAQVARKKEMRVSKASTEPNTADGGGCPGNVSATSGGCAKPSETPLLHPERWGLGLLGIHDRKSLKEELENRYNELQHTNAEEVEGGAAPDATTRRARRRLAASLHSVLGMRAKVYACFAAVGFSRLVNVKTSAAERVKLLHAAALPSLCEDEVWAAMAEAVDLHDQAVVVPPHGAGKEQAAAGEAEDASRAPFIVDPIIPDADQLVQVLLDVEARTTELQGLSQLCLDMRAAHRDEATQRFLLSRLRQGTEDGNVLALVRRARSRFDPISSGNAGSILDHVMSRFGRRGTDHVELISVFSSPLAGTATAGSRRLSTPRLTLLQKRRKRDAMIKSSYRKS</sequence>